<organism evidence="2 3">
    <name type="scientific">Lentinula detonsa</name>
    <dbReference type="NCBI Taxonomy" id="2804962"/>
    <lineage>
        <taxon>Eukaryota</taxon>
        <taxon>Fungi</taxon>
        <taxon>Dikarya</taxon>
        <taxon>Basidiomycota</taxon>
        <taxon>Agaricomycotina</taxon>
        <taxon>Agaricomycetes</taxon>
        <taxon>Agaricomycetidae</taxon>
        <taxon>Agaricales</taxon>
        <taxon>Marasmiineae</taxon>
        <taxon>Omphalotaceae</taxon>
        <taxon>Lentinula</taxon>
    </lineage>
</organism>
<gene>
    <name evidence="2" type="ORF">F5890DRAFT_1498258</name>
</gene>
<dbReference type="AlphaFoldDB" id="A0AA38Q5T9"/>
<keyword evidence="1" id="KW-0812">Transmembrane</keyword>
<keyword evidence="1" id="KW-0472">Membrane</keyword>
<accession>A0AA38Q5T9</accession>
<dbReference type="Proteomes" id="UP001163850">
    <property type="component" value="Unassembled WGS sequence"/>
</dbReference>
<evidence type="ECO:0000313" key="3">
    <source>
        <dbReference type="Proteomes" id="UP001163850"/>
    </source>
</evidence>
<proteinExistence type="predicted"/>
<protein>
    <submittedName>
        <fullName evidence="2">Uncharacterized protein</fullName>
    </submittedName>
</protein>
<sequence>MPLVPGFPLGLACLIMIFAIPAIKYMIYCRYSLPLLQISESSPIEVLLYPHKYMSDQDIGCNSEMFISEAWN</sequence>
<evidence type="ECO:0000313" key="2">
    <source>
        <dbReference type="EMBL" id="KAJ3987421.1"/>
    </source>
</evidence>
<keyword evidence="1" id="KW-1133">Transmembrane helix</keyword>
<feature type="transmembrane region" description="Helical" evidence="1">
    <location>
        <begin position="6"/>
        <end position="27"/>
    </location>
</feature>
<reference evidence="2" key="1">
    <citation type="submission" date="2022-08" db="EMBL/GenBank/DDBJ databases">
        <authorList>
            <consortium name="DOE Joint Genome Institute"/>
            <person name="Min B."/>
            <person name="Riley R."/>
            <person name="Sierra-Patev S."/>
            <person name="Naranjo-Ortiz M."/>
            <person name="Looney B."/>
            <person name="Konkel Z."/>
            <person name="Slot J.C."/>
            <person name="Sakamoto Y."/>
            <person name="Steenwyk J.L."/>
            <person name="Rokas A."/>
            <person name="Carro J."/>
            <person name="Camarero S."/>
            <person name="Ferreira P."/>
            <person name="Molpeceres G."/>
            <person name="Ruiz-Duenas F.J."/>
            <person name="Serrano A."/>
            <person name="Henrissat B."/>
            <person name="Drula E."/>
            <person name="Hughes K.W."/>
            <person name="Mata J.L."/>
            <person name="Ishikawa N.K."/>
            <person name="Vargas-Isla R."/>
            <person name="Ushijima S."/>
            <person name="Smith C.A."/>
            <person name="Ahrendt S."/>
            <person name="Andreopoulos W."/>
            <person name="He G."/>
            <person name="Labutti K."/>
            <person name="Lipzen A."/>
            <person name="Ng V."/>
            <person name="Sandor L."/>
            <person name="Barry K."/>
            <person name="Martinez A.T."/>
            <person name="Xiao Y."/>
            <person name="Gibbons J.G."/>
            <person name="Terashima K."/>
            <person name="Hibbett D.S."/>
            <person name="Grigoriev I.V."/>
        </authorList>
    </citation>
    <scope>NUCLEOTIDE SEQUENCE</scope>
    <source>
        <strain evidence="2">TFB7829</strain>
    </source>
</reference>
<evidence type="ECO:0000256" key="1">
    <source>
        <dbReference type="SAM" id="Phobius"/>
    </source>
</evidence>
<dbReference type="EMBL" id="MU801924">
    <property type="protein sequence ID" value="KAJ3987421.1"/>
    <property type="molecule type" value="Genomic_DNA"/>
</dbReference>
<comment type="caution">
    <text evidence="2">The sequence shown here is derived from an EMBL/GenBank/DDBJ whole genome shotgun (WGS) entry which is preliminary data.</text>
</comment>
<name>A0AA38Q5T9_9AGAR</name>